<feature type="domain" description="Conjugative transposon TraM C-terminal" evidence="1">
    <location>
        <begin position="150"/>
        <end position="293"/>
    </location>
</feature>
<accession>A0A0C1DEC7</accession>
<dbReference type="Pfam" id="PF12508">
    <property type="entry name" value="Transposon_TraM"/>
    <property type="match status" value="1"/>
</dbReference>
<dbReference type="AlphaFoldDB" id="A0A0C1DEC7"/>
<name>A0A0C1DEC7_9SPHI</name>
<organism evidence="2 3">
    <name type="scientific">Pedobacter kyungheensis</name>
    <dbReference type="NCBI Taxonomy" id="1069985"/>
    <lineage>
        <taxon>Bacteria</taxon>
        <taxon>Pseudomonadati</taxon>
        <taxon>Bacteroidota</taxon>
        <taxon>Sphingobacteriia</taxon>
        <taxon>Sphingobacteriales</taxon>
        <taxon>Sphingobacteriaceae</taxon>
        <taxon>Pedobacter</taxon>
    </lineage>
</organism>
<dbReference type="InterPro" id="IPR055407">
    <property type="entry name" value="TraM_C"/>
</dbReference>
<gene>
    <name evidence="2" type="ORF">OC25_17585</name>
</gene>
<keyword evidence="3" id="KW-1185">Reference proteome</keyword>
<protein>
    <recommendedName>
        <fullName evidence="1">Conjugative transposon TraM C-terminal domain-containing protein</fullName>
    </recommendedName>
</protein>
<comment type="caution">
    <text evidence="2">The sequence shown here is derived from an EMBL/GenBank/DDBJ whole genome shotgun (WGS) entry which is preliminary data.</text>
</comment>
<evidence type="ECO:0000313" key="3">
    <source>
        <dbReference type="Proteomes" id="UP000031246"/>
    </source>
</evidence>
<evidence type="ECO:0000313" key="2">
    <source>
        <dbReference type="EMBL" id="KIA92295.1"/>
    </source>
</evidence>
<dbReference type="EMBL" id="JSYN01000021">
    <property type="protein sequence ID" value="KIA92295.1"/>
    <property type="molecule type" value="Genomic_DNA"/>
</dbReference>
<sequence length="300" mass="31965">MPEAKLEKEQPVDKMGYYEKARQDSAHSGASGLDAAAEKLGFSVPENAQEKQIDEKLAAINEVIATPHVAPKTAVPVSLGYSNAAPISKDVDRLETLMKGMQGDEGADPEMDQLSEMMDKLIAVQNPQLAAQLYRKKDSDAAPDSLFKAIPAVVAIDQKARQGSVVELRLLDTVEVNGVILPAGHAVFGLAAFSNQRLNLEIKNIRIGTSVIPVNLTVYDKRDAMVGINAPEALLSDAVNGGAIDATGSIGITGFDLTTQIAGAGIDAARSLLTKKIGRIKQNLKAGYPLLLRDNSRKLK</sequence>
<reference evidence="2 3" key="1">
    <citation type="submission" date="2014-10" db="EMBL/GenBank/DDBJ databases">
        <title>Pedobacter Kyungheensis.</title>
        <authorList>
            <person name="Anderson B.M."/>
            <person name="Newman J.D."/>
        </authorList>
    </citation>
    <scope>NUCLEOTIDE SEQUENCE [LARGE SCALE GENOMIC DNA]</scope>
    <source>
        <strain evidence="2 3">KACC 16221</strain>
    </source>
</reference>
<proteinExistence type="predicted"/>
<evidence type="ECO:0000259" key="1">
    <source>
        <dbReference type="Pfam" id="PF12508"/>
    </source>
</evidence>
<dbReference type="Proteomes" id="UP000031246">
    <property type="component" value="Unassembled WGS sequence"/>
</dbReference>